<dbReference type="PANTHER" id="PTHR21581:SF6">
    <property type="entry name" value="TRAFFICKING PROTEIN PARTICLE COMPLEX SUBUNIT 12"/>
    <property type="match status" value="1"/>
</dbReference>
<comment type="caution">
    <text evidence="11">The sequence shown here is derived from an EMBL/GenBank/DDBJ whole genome shotgun (WGS) entry which is preliminary data.</text>
</comment>
<dbReference type="SUPFAM" id="SSF56601">
    <property type="entry name" value="beta-lactamase/transpeptidase-like"/>
    <property type="match status" value="1"/>
</dbReference>
<dbReference type="EMBL" id="LPWF01000010">
    <property type="protein sequence ID" value="ODS00994.1"/>
    <property type="molecule type" value="Genomic_DNA"/>
</dbReference>
<keyword evidence="2" id="KW-0732">Signal</keyword>
<comment type="similarity">
    <text evidence="1 9">Belongs to the peptidase S11 family.</text>
</comment>
<reference evidence="11 12" key="1">
    <citation type="journal article" date="2016" name="Environ. Microbiol.">
        <title>New Methyloceanibacter diversity from North Sea sediments includes methanotroph containing solely the soluble methane monooxygenase.</title>
        <authorList>
            <person name="Vekeman B."/>
            <person name="Kerckhof F.M."/>
            <person name="Cremers G."/>
            <person name="de Vos P."/>
            <person name="Vandamme P."/>
            <person name="Boon N."/>
            <person name="Op den Camp H.J."/>
            <person name="Heylen K."/>
        </authorList>
    </citation>
    <scope>NUCLEOTIDE SEQUENCE [LARGE SCALE GENOMIC DNA]</scope>
    <source>
        <strain evidence="11 12">R-67175</strain>
    </source>
</reference>
<name>A0A1E3W5D2_9HYPH</name>
<feature type="binding site" evidence="8">
    <location>
        <position position="208"/>
    </location>
    <ligand>
        <name>substrate</name>
    </ligand>
</feature>
<evidence type="ECO:0000256" key="5">
    <source>
        <dbReference type="ARBA" id="ARBA00022984"/>
    </source>
</evidence>
<feature type="active site" description="Proton acceptor" evidence="7">
    <location>
        <position position="38"/>
    </location>
</feature>
<keyword evidence="4" id="KW-0133">Cell shape</keyword>
<keyword evidence="6" id="KW-0961">Cell wall biogenesis/degradation</keyword>
<evidence type="ECO:0000256" key="6">
    <source>
        <dbReference type="ARBA" id="ARBA00023316"/>
    </source>
</evidence>
<dbReference type="Gene3D" id="3.40.710.10">
    <property type="entry name" value="DD-peptidase/beta-lactamase superfamily"/>
    <property type="match status" value="1"/>
</dbReference>
<accession>A0A1E3W5D2</accession>
<gene>
    <name evidence="11" type="ORF">AUC69_07290</name>
</gene>
<evidence type="ECO:0000256" key="2">
    <source>
        <dbReference type="ARBA" id="ARBA00022729"/>
    </source>
</evidence>
<dbReference type="PANTHER" id="PTHR21581">
    <property type="entry name" value="D-ALANYL-D-ALANINE CARBOXYPEPTIDASE"/>
    <property type="match status" value="1"/>
</dbReference>
<evidence type="ECO:0000256" key="3">
    <source>
        <dbReference type="ARBA" id="ARBA00022801"/>
    </source>
</evidence>
<dbReference type="OrthoDB" id="5688590at2"/>
<evidence type="ECO:0000256" key="4">
    <source>
        <dbReference type="ARBA" id="ARBA00022960"/>
    </source>
</evidence>
<dbReference type="InterPro" id="IPR001967">
    <property type="entry name" value="Peptidase_S11_N"/>
</dbReference>
<evidence type="ECO:0000256" key="8">
    <source>
        <dbReference type="PIRSR" id="PIRSR618044-2"/>
    </source>
</evidence>
<organism evidence="11 12">
    <name type="scientific">Methyloceanibacter superfactus</name>
    <dbReference type="NCBI Taxonomy" id="1774969"/>
    <lineage>
        <taxon>Bacteria</taxon>
        <taxon>Pseudomonadati</taxon>
        <taxon>Pseudomonadota</taxon>
        <taxon>Alphaproteobacteria</taxon>
        <taxon>Hyphomicrobiales</taxon>
        <taxon>Hyphomicrobiaceae</taxon>
        <taxon>Methyloceanibacter</taxon>
    </lineage>
</organism>
<feature type="active site" description="Acyl-ester intermediate" evidence="7">
    <location>
        <position position="35"/>
    </location>
</feature>
<dbReference type="GO" id="GO:0009002">
    <property type="term" value="F:serine-type D-Ala-D-Ala carboxypeptidase activity"/>
    <property type="evidence" value="ECO:0007669"/>
    <property type="project" value="InterPro"/>
</dbReference>
<dbReference type="Proteomes" id="UP000094472">
    <property type="component" value="Unassembled WGS sequence"/>
</dbReference>
<dbReference type="RefSeq" id="WP_069440904.1">
    <property type="nucleotide sequence ID" value="NZ_LPWF01000010.1"/>
</dbReference>
<evidence type="ECO:0000259" key="10">
    <source>
        <dbReference type="Pfam" id="PF00768"/>
    </source>
</evidence>
<keyword evidence="3" id="KW-0378">Hydrolase</keyword>
<dbReference type="GO" id="GO:0009252">
    <property type="term" value="P:peptidoglycan biosynthetic process"/>
    <property type="evidence" value="ECO:0007669"/>
    <property type="project" value="UniProtKB-KW"/>
</dbReference>
<proteinExistence type="inferred from homology"/>
<dbReference type="InterPro" id="IPR012338">
    <property type="entry name" value="Beta-lactam/transpept-like"/>
</dbReference>
<evidence type="ECO:0000256" key="9">
    <source>
        <dbReference type="RuleBase" id="RU004016"/>
    </source>
</evidence>
<keyword evidence="5" id="KW-0573">Peptidoglycan synthesis</keyword>
<evidence type="ECO:0000256" key="1">
    <source>
        <dbReference type="ARBA" id="ARBA00007164"/>
    </source>
</evidence>
<dbReference type="GO" id="GO:0008360">
    <property type="term" value="P:regulation of cell shape"/>
    <property type="evidence" value="ECO:0007669"/>
    <property type="project" value="UniProtKB-KW"/>
</dbReference>
<dbReference type="InterPro" id="IPR018044">
    <property type="entry name" value="Peptidase_S11"/>
</dbReference>
<dbReference type="Pfam" id="PF00768">
    <property type="entry name" value="Peptidase_S11"/>
    <property type="match status" value="1"/>
</dbReference>
<evidence type="ECO:0000313" key="11">
    <source>
        <dbReference type="EMBL" id="ODS00994.1"/>
    </source>
</evidence>
<dbReference type="STRING" id="1774969.AUC69_07290"/>
<keyword evidence="12" id="KW-1185">Reference proteome</keyword>
<protein>
    <recommendedName>
        <fullName evidence="10">Peptidase S11 D-alanyl-D-alanine carboxypeptidase A N-terminal domain-containing protein</fullName>
    </recommendedName>
</protein>
<feature type="active site" evidence="7">
    <location>
        <position position="91"/>
    </location>
</feature>
<feature type="domain" description="Peptidase S11 D-alanyl-D-alanine carboxypeptidase A N-terminal" evidence="10">
    <location>
        <begin position="2"/>
        <end position="239"/>
    </location>
</feature>
<dbReference type="GO" id="GO:0006508">
    <property type="term" value="P:proteolysis"/>
    <property type="evidence" value="ECO:0007669"/>
    <property type="project" value="InterPro"/>
</dbReference>
<evidence type="ECO:0000256" key="7">
    <source>
        <dbReference type="PIRSR" id="PIRSR618044-1"/>
    </source>
</evidence>
<evidence type="ECO:0000313" key="12">
    <source>
        <dbReference type="Proteomes" id="UP000094472"/>
    </source>
</evidence>
<dbReference type="GO" id="GO:0071555">
    <property type="term" value="P:cell wall organization"/>
    <property type="evidence" value="ECO:0007669"/>
    <property type="project" value="UniProtKB-KW"/>
</dbReference>
<dbReference type="AlphaFoldDB" id="A0A1E3W5D2"/>
<dbReference type="PRINTS" id="PR00725">
    <property type="entry name" value="DADACBPTASE1"/>
</dbReference>
<sequence>MAPPDVTASSVFVLNAETGQPLYAKNENEVFWILSLTKLVTAYVLVDRMGDRLSETVTIDWPHLVRGSTAGLKRRDVWSLQDLLYGMVLVSGNDASVAIADYTGRALLTQEKKRGDSIKRFVEEMRSAATALGATHANFADPYGLSPANVATAHDVGLIAASVFTDPRLLPAWACTERTVEIGGPKARTVTLQTTLEILGEDGVIGAKTGSHVGKSIYNLVTAWHAPNGQTIVAVVLGSASHPARYEDMHAIMAALPHDYPALGEPVTGAVSETAATNCH</sequence>